<dbReference type="InterPro" id="IPR001750">
    <property type="entry name" value="ND/Mrp_TM"/>
</dbReference>
<dbReference type="Pfam" id="PF00662">
    <property type="entry name" value="Proton_antipo_N"/>
    <property type="match status" value="1"/>
</dbReference>
<dbReference type="AlphaFoldDB" id="A0A833LW05"/>
<feature type="transmembrane region" description="Helical" evidence="6">
    <location>
        <begin position="133"/>
        <end position="150"/>
    </location>
</feature>
<dbReference type="InterPro" id="IPR003945">
    <property type="entry name" value="NU5C-like"/>
</dbReference>
<evidence type="ECO:0000259" key="7">
    <source>
        <dbReference type="Pfam" id="PF00361"/>
    </source>
</evidence>
<evidence type="ECO:0000313" key="9">
    <source>
        <dbReference type="EMBL" id="KAB2930618.1"/>
    </source>
</evidence>
<dbReference type="PANTHER" id="PTHR42829:SF2">
    <property type="entry name" value="NADH-UBIQUINONE OXIDOREDUCTASE CHAIN 5"/>
    <property type="match status" value="1"/>
</dbReference>
<dbReference type="GO" id="GO:0048038">
    <property type="term" value="F:quinone binding"/>
    <property type="evidence" value="ECO:0007669"/>
    <property type="project" value="UniProtKB-KW"/>
</dbReference>
<feature type="transmembrane region" description="Helical" evidence="6">
    <location>
        <begin position="48"/>
        <end position="66"/>
    </location>
</feature>
<dbReference type="Proteomes" id="UP000460298">
    <property type="component" value="Unassembled WGS sequence"/>
</dbReference>
<dbReference type="InterPro" id="IPR001516">
    <property type="entry name" value="Proton_antipo_N"/>
</dbReference>
<feature type="transmembrane region" description="Helical" evidence="6">
    <location>
        <begin position="263"/>
        <end position="281"/>
    </location>
</feature>
<dbReference type="GO" id="GO:0003954">
    <property type="term" value="F:NADH dehydrogenase activity"/>
    <property type="evidence" value="ECO:0007669"/>
    <property type="project" value="TreeGrafter"/>
</dbReference>
<dbReference type="GO" id="GO:0012505">
    <property type="term" value="C:endomembrane system"/>
    <property type="evidence" value="ECO:0007669"/>
    <property type="project" value="UniProtKB-SubCell"/>
</dbReference>
<dbReference type="EMBL" id="WBUI01000019">
    <property type="protein sequence ID" value="KAB2930618.1"/>
    <property type="molecule type" value="Genomic_DNA"/>
</dbReference>
<feature type="transmembrane region" description="Helical" evidence="6">
    <location>
        <begin position="293"/>
        <end position="314"/>
    </location>
</feature>
<protein>
    <submittedName>
        <fullName evidence="9">NADH-quinone oxidoreductase subunit L</fullName>
    </submittedName>
</protein>
<dbReference type="NCBIfam" id="TIGR01974">
    <property type="entry name" value="NDH_I_L"/>
    <property type="match status" value="1"/>
</dbReference>
<evidence type="ECO:0000256" key="3">
    <source>
        <dbReference type="ARBA" id="ARBA00022989"/>
    </source>
</evidence>
<feature type="domain" description="NADH:quinone oxidoreductase/Mrp antiporter transmembrane" evidence="7">
    <location>
        <begin position="152"/>
        <end position="426"/>
    </location>
</feature>
<dbReference type="PRINTS" id="PR01434">
    <property type="entry name" value="NADHDHGNASE5"/>
</dbReference>
<dbReference type="PANTHER" id="PTHR42829">
    <property type="entry name" value="NADH-UBIQUINONE OXIDOREDUCTASE CHAIN 5"/>
    <property type="match status" value="1"/>
</dbReference>
<feature type="transmembrane region" description="Helical" evidence="6">
    <location>
        <begin position="529"/>
        <end position="549"/>
    </location>
</feature>
<dbReference type="GO" id="GO:0015990">
    <property type="term" value="P:electron transport coupled proton transport"/>
    <property type="evidence" value="ECO:0007669"/>
    <property type="project" value="TreeGrafter"/>
</dbReference>
<feature type="transmembrane region" description="Helical" evidence="6">
    <location>
        <begin position="598"/>
        <end position="618"/>
    </location>
</feature>
<feature type="domain" description="NADH-Ubiquinone oxidoreductase (complex I) chain 5 N-terminal" evidence="8">
    <location>
        <begin position="84"/>
        <end position="134"/>
    </location>
</feature>
<keyword evidence="2 5" id="KW-0812">Transmembrane</keyword>
<feature type="transmembrane region" description="Helical" evidence="6">
    <location>
        <begin position="321"/>
        <end position="340"/>
    </location>
</feature>
<evidence type="ECO:0000313" key="10">
    <source>
        <dbReference type="Proteomes" id="UP000460298"/>
    </source>
</evidence>
<keyword evidence="3 6" id="KW-1133">Transmembrane helix</keyword>
<proteinExistence type="predicted"/>
<feature type="transmembrane region" description="Helical" evidence="6">
    <location>
        <begin position="101"/>
        <end position="121"/>
    </location>
</feature>
<dbReference type="NCBIfam" id="NF005141">
    <property type="entry name" value="PRK06590.1"/>
    <property type="match status" value="1"/>
</dbReference>
<dbReference type="InterPro" id="IPR018393">
    <property type="entry name" value="NADHpl_OxRdtase_5_subgr"/>
</dbReference>
<dbReference type="Pfam" id="PF00361">
    <property type="entry name" value="Proton_antipo_M"/>
    <property type="match status" value="1"/>
</dbReference>
<feature type="transmembrane region" description="Helical" evidence="6">
    <location>
        <begin position="223"/>
        <end position="242"/>
    </location>
</feature>
<name>A0A833LW05_9LEPT</name>
<comment type="subcellular location">
    <subcellularLocation>
        <location evidence="1">Endomembrane system</location>
        <topology evidence="1">Multi-pass membrane protein</topology>
    </subcellularLocation>
    <subcellularLocation>
        <location evidence="5">Membrane</location>
        <topology evidence="5">Multi-pass membrane protein</topology>
    </subcellularLocation>
</comment>
<feature type="transmembrane region" description="Helical" evidence="6">
    <location>
        <begin position="429"/>
        <end position="450"/>
    </location>
</feature>
<feature type="transmembrane region" description="Helical" evidence="6">
    <location>
        <begin position="156"/>
        <end position="175"/>
    </location>
</feature>
<dbReference type="Gene3D" id="1.20.5.2700">
    <property type="match status" value="1"/>
</dbReference>
<sequence>MTHAETRIVESSSLWLIAAAPLAGAFLNGMISLVFAKKPEKAPKTISAAIAIIAAASTFVFTMMAFKELLSEEGIVLKQMLWTWINAGDLNIDLGFQFDQLTAVMLTFITFVATLIHIYSVGYMHDDEGFTKFFTYLNLFLFSMIVLVLGESMTVLFVGWEGVGLCSYLLISFWYTDPEKAEAGKKAFITNRIGDAGFLIAMFVVFGAVGTLSFSEIQGKAEFVTAGIATIACIAMLVGASGKSAQLPLYVWLPDAMAGPTPVSALIHAATMVTAGVYLVARTHFLFAMSPVASTVVAIVGALTALFAATIALAQYDIKKVLAYSTVSQLGFMFLGVGVGAYNAGIFHVMTHAFFKACLFLGAGSVIHALHHEQDIRHMGGLLRKIPVTAITFLVAWVAIAGIPPFAGFFSKDEILWKTIATENHVIPWLPYALFGIGVFTAMLTAFYMTRLIVLTFFGSYRGHAHHISEHAIMTVPLVLLAILSIVGGFVGVPHALGGHNMFEHFLMPVVGVSMPEAHNVDHSAELPLMGLSVGVALLGILGAFYAFLWNPAFGDKIASAAGGFKKLLENKWYVDELYEALILGPIRKIADWVSFKFVDFMVIDGFVNGLGPFAYAVGDRLKLLQNGKVRMYLAYIFAGVAFLLIDLLIVRS</sequence>
<evidence type="ECO:0000256" key="6">
    <source>
        <dbReference type="SAM" id="Phobius"/>
    </source>
</evidence>
<gene>
    <name evidence="9" type="primary">nuoL</name>
    <name evidence="9" type="ORF">F9K24_16380</name>
</gene>
<evidence type="ECO:0000256" key="2">
    <source>
        <dbReference type="ARBA" id="ARBA00022692"/>
    </source>
</evidence>
<feature type="transmembrane region" description="Helical" evidence="6">
    <location>
        <begin position="388"/>
        <end position="409"/>
    </location>
</feature>
<evidence type="ECO:0000256" key="1">
    <source>
        <dbReference type="ARBA" id="ARBA00004127"/>
    </source>
</evidence>
<comment type="caution">
    <text evidence="9">The sequence shown here is derived from an EMBL/GenBank/DDBJ whole genome shotgun (WGS) entry which is preliminary data.</text>
</comment>
<feature type="transmembrane region" description="Helical" evidence="6">
    <location>
        <begin position="12"/>
        <end position="36"/>
    </location>
</feature>
<reference evidence="9 10" key="1">
    <citation type="submission" date="2019-10" db="EMBL/GenBank/DDBJ databases">
        <title>Extracellular Electron Transfer in a Candidatus Methanoperedens spp. Enrichment Culture.</title>
        <authorList>
            <person name="Berger S."/>
            <person name="Rangel Shaw D."/>
            <person name="Berben T."/>
            <person name="In 'T Zandt M."/>
            <person name="Frank J."/>
            <person name="Reimann J."/>
            <person name="Jetten M.S.M."/>
            <person name="Welte C.U."/>
        </authorList>
    </citation>
    <scope>NUCLEOTIDE SEQUENCE [LARGE SCALE GENOMIC DNA]</scope>
    <source>
        <strain evidence="9">SB12</strain>
    </source>
</reference>
<dbReference type="GO" id="GO:0008137">
    <property type="term" value="F:NADH dehydrogenase (ubiquinone) activity"/>
    <property type="evidence" value="ECO:0007669"/>
    <property type="project" value="InterPro"/>
</dbReference>
<feature type="transmembrane region" description="Helical" evidence="6">
    <location>
        <begin position="196"/>
        <end position="217"/>
    </location>
</feature>
<accession>A0A833LW05</accession>
<organism evidence="9 10">
    <name type="scientific">Leptonema illini</name>
    <dbReference type="NCBI Taxonomy" id="183"/>
    <lineage>
        <taxon>Bacteria</taxon>
        <taxon>Pseudomonadati</taxon>
        <taxon>Spirochaetota</taxon>
        <taxon>Spirochaetia</taxon>
        <taxon>Leptospirales</taxon>
        <taxon>Leptospiraceae</taxon>
        <taxon>Leptonema</taxon>
    </lineage>
</organism>
<dbReference type="PRINTS" id="PR01435">
    <property type="entry name" value="NPOXDRDTASE5"/>
</dbReference>
<dbReference type="GO" id="GO:0016020">
    <property type="term" value="C:membrane"/>
    <property type="evidence" value="ECO:0007669"/>
    <property type="project" value="UniProtKB-SubCell"/>
</dbReference>
<feature type="transmembrane region" description="Helical" evidence="6">
    <location>
        <begin position="630"/>
        <end position="651"/>
    </location>
</feature>
<feature type="transmembrane region" description="Helical" evidence="6">
    <location>
        <begin position="471"/>
        <end position="493"/>
    </location>
</feature>
<keyword evidence="4 6" id="KW-0472">Membrane</keyword>
<evidence type="ECO:0000256" key="5">
    <source>
        <dbReference type="RuleBase" id="RU000320"/>
    </source>
</evidence>
<evidence type="ECO:0000256" key="4">
    <source>
        <dbReference type="ARBA" id="ARBA00023136"/>
    </source>
</evidence>
<evidence type="ECO:0000259" key="8">
    <source>
        <dbReference type="Pfam" id="PF00662"/>
    </source>
</evidence>
<dbReference type="GO" id="GO:0042773">
    <property type="term" value="P:ATP synthesis coupled electron transport"/>
    <property type="evidence" value="ECO:0007669"/>
    <property type="project" value="InterPro"/>
</dbReference>